<accession>A0A8S5U2S7</accession>
<dbReference type="EMBL" id="BK015993">
    <property type="protein sequence ID" value="DAF88746.1"/>
    <property type="molecule type" value="Genomic_DNA"/>
</dbReference>
<feature type="compositionally biased region" description="Basic and acidic residues" evidence="1">
    <location>
        <begin position="346"/>
        <end position="361"/>
    </location>
</feature>
<protein>
    <submittedName>
        <fullName evidence="2">Uncharacterized protein</fullName>
    </submittedName>
</protein>
<feature type="region of interest" description="Disordered" evidence="1">
    <location>
        <begin position="305"/>
        <end position="361"/>
    </location>
</feature>
<organism evidence="2">
    <name type="scientific">Podoviridae sp. ctjUd6</name>
    <dbReference type="NCBI Taxonomy" id="2825270"/>
    <lineage>
        <taxon>Viruses</taxon>
        <taxon>Duplodnaviria</taxon>
        <taxon>Heunggongvirae</taxon>
        <taxon>Uroviricota</taxon>
        <taxon>Caudoviricetes</taxon>
    </lineage>
</organism>
<name>A0A8S5U2S7_9CAUD</name>
<feature type="compositionally biased region" description="Basic residues" evidence="1">
    <location>
        <begin position="326"/>
        <end position="345"/>
    </location>
</feature>
<sequence length="361" mass="42538">MNLKEKREYLAKLHHRAKRKAQYWRREGHTAVEAPPLDKKKMVGYTNKQLDAAIQRFEAFNSRKNSFVMLGNGKFVTSEQWRKYKKSEKKRNAGVRRKLAKIENATSPNIDSNYGDWRRIVIPSVHPERVPKSSPDDLVKVNRMPHQITNENSLRRLTELNENVFTREHKEKRIASARASMEKMVGLVYPALVPKVQQLTGAQVEMLWLFNRNFSSNLRLAYIETQIILDPQTEATERANREDALWWEQEEIKQAVDWADGYTPGDLYKRRRKPLFNEPPSWYKPEYSDQERYNMRRAEARARSAAAGYVHKKPLIQATSDEDAKKRIRKAGAQRARERKRRTVKYQKELEKKHPEHGDED</sequence>
<evidence type="ECO:0000313" key="2">
    <source>
        <dbReference type="EMBL" id="DAF88746.1"/>
    </source>
</evidence>
<proteinExistence type="predicted"/>
<evidence type="ECO:0000256" key="1">
    <source>
        <dbReference type="SAM" id="MobiDB-lite"/>
    </source>
</evidence>
<reference evidence="2" key="1">
    <citation type="journal article" date="2021" name="Proc. Natl. Acad. Sci. U.S.A.">
        <title>A Catalog of Tens of Thousands of Viruses from Human Metagenomes Reveals Hidden Associations with Chronic Diseases.</title>
        <authorList>
            <person name="Tisza M.J."/>
            <person name="Buck C.B."/>
        </authorList>
    </citation>
    <scope>NUCLEOTIDE SEQUENCE</scope>
    <source>
        <strain evidence="2">CtjUd6</strain>
    </source>
</reference>